<accession>A0A8S5NGZ8</accession>
<organism evidence="1">
    <name type="scientific">Siphoviridae sp. ctRg81</name>
    <dbReference type="NCBI Taxonomy" id="2826336"/>
    <lineage>
        <taxon>Viruses</taxon>
        <taxon>Duplodnaviria</taxon>
        <taxon>Heunggongvirae</taxon>
        <taxon>Uroviricota</taxon>
        <taxon>Caudoviricetes</taxon>
    </lineage>
</organism>
<proteinExistence type="predicted"/>
<dbReference type="EMBL" id="BK015170">
    <property type="protein sequence ID" value="DAD93974.1"/>
    <property type="molecule type" value="Genomic_DNA"/>
</dbReference>
<name>A0A8S5NGZ8_9CAUD</name>
<sequence length="75" mass="8809">MERLVIEKRDYSDVEDALKCSGKAEQIAELINDFEYELKNCQLADESLQKKLDEINSFFAEESERLMKLASDKFR</sequence>
<evidence type="ECO:0000313" key="1">
    <source>
        <dbReference type="EMBL" id="DAD93974.1"/>
    </source>
</evidence>
<protein>
    <submittedName>
        <fullName evidence="1">Uncharacterized protein</fullName>
    </submittedName>
</protein>
<reference evidence="1" key="1">
    <citation type="journal article" date="2021" name="Proc. Natl. Acad. Sci. U.S.A.">
        <title>A Catalog of Tens of Thousands of Viruses from Human Metagenomes Reveals Hidden Associations with Chronic Diseases.</title>
        <authorList>
            <person name="Tisza M.J."/>
            <person name="Buck C.B."/>
        </authorList>
    </citation>
    <scope>NUCLEOTIDE SEQUENCE</scope>
    <source>
        <strain evidence="1">CtRg81</strain>
    </source>
</reference>